<comment type="caution">
    <text evidence="1">The sequence shown here is derived from an EMBL/GenBank/DDBJ whole genome shotgun (WGS) entry which is preliminary data.</text>
</comment>
<reference evidence="1" key="1">
    <citation type="journal article" date="2012" name="PLoS ONE">
        <title>Gene sets for utilization of primary and secondary nutrition supplies in the distal gut of endangered iberian lynx.</title>
        <authorList>
            <person name="Alcaide M."/>
            <person name="Messina E."/>
            <person name="Richter M."/>
            <person name="Bargiela R."/>
            <person name="Peplies J."/>
            <person name="Huws S.A."/>
            <person name="Newbold C.J."/>
            <person name="Golyshin P.N."/>
            <person name="Simon M.A."/>
            <person name="Lopez G."/>
            <person name="Yakimov M.M."/>
            <person name="Ferrer M."/>
        </authorList>
    </citation>
    <scope>NUCLEOTIDE SEQUENCE</scope>
</reference>
<organism evidence="1">
    <name type="scientific">gut metagenome</name>
    <dbReference type="NCBI Taxonomy" id="749906"/>
    <lineage>
        <taxon>unclassified sequences</taxon>
        <taxon>metagenomes</taxon>
        <taxon>organismal metagenomes</taxon>
    </lineage>
</organism>
<feature type="non-terminal residue" evidence="1">
    <location>
        <position position="1"/>
    </location>
</feature>
<accession>J9FIS1</accession>
<name>J9FIS1_9ZZZZ</name>
<sequence>ELAKLCLPKRIEAHTTGMDQRAGLSDKLFIATGYLRPHIKHSHFNHRHLSSASGRKPA</sequence>
<dbReference type="EMBL" id="AMCI01006440">
    <property type="protein sequence ID" value="EJW94333.1"/>
    <property type="molecule type" value="Genomic_DNA"/>
</dbReference>
<protein>
    <submittedName>
        <fullName evidence="1">Uncharacterized protein</fullName>
    </submittedName>
</protein>
<dbReference type="AlphaFoldDB" id="J9FIS1"/>
<proteinExistence type="predicted"/>
<gene>
    <name evidence="1" type="ORF">EVA_17561</name>
</gene>
<evidence type="ECO:0000313" key="1">
    <source>
        <dbReference type="EMBL" id="EJW94333.1"/>
    </source>
</evidence>